<reference evidence="1" key="1">
    <citation type="journal article" date="2015" name="Nature">
        <title>Complex archaea that bridge the gap between prokaryotes and eukaryotes.</title>
        <authorList>
            <person name="Spang A."/>
            <person name="Saw J.H."/>
            <person name="Jorgensen S.L."/>
            <person name="Zaremba-Niedzwiedzka K."/>
            <person name="Martijn J."/>
            <person name="Lind A.E."/>
            <person name="van Eijk R."/>
            <person name="Schleper C."/>
            <person name="Guy L."/>
            <person name="Ettema T.J."/>
        </authorList>
    </citation>
    <scope>NUCLEOTIDE SEQUENCE</scope>
</reference>
<accession>A0A0F9BBH4</accession>
<sequence length="118" mass="13204">MEGCAWSPGPVFASPHGGLGGHVLIEPKGHQGTSQENKMKLEIYEPKTGIKEEEPVRLALKQNGKSICLHVVDAEGERVPRGNLLDITSEGYVYFHVDVRETFGFQFDENKKLRRNEV</sequence>
<evidence type="ECO:0000313" key="1">
    <source>
        <dbReference type="EMBL" id="KKL19249.1"/>
    </source>
</evidence>
<dbReference type="AlphaFoldDB" id="A0A0F9BBH4"/>
<name>A0A0F9BBH4_9ZZZZ</name>
<comment type="caution">
    <text evidence="1">The sequence shown here is derived from an EMBL/GenBank/DDBJ whole genome shotgun (WGS) entry which is preliminary data.</text>
</comment>
<dbReference type="EMBL" id="LAZR01038557">
    <property type="protein sequence ID" value="KKL19249.1"/>
    <property type="molecule type" value="Genomic_DNA"/>
</dbReference>
<protein>
    <submittedName>
        <fullName evidence="1">Uncharacterized protein</fullName>
    </submittedName>
</protein>
<gene>
    <name evidence="1" type="ORF">LCGC14_2467390</name>
</gene>
<proteinExistence type="predicted"/>
<organism evidence="1">
    <name type="scientific">marine sediment metagenome</name>
    <dbReference type="NCBI Taxonomy" id="412755"/>
    <lineage>
        <taxon>unclassified sequences</taxon>
        <taxon>metagenomes</taxon>
        <taxon>ecological metagenomes</taxon>
    </lineage>
</organism>